<dbReference type="SMART" id="SM00091">
    <property type="entry name" value="PAS"/>
    <property type="match status" value="1"/>
</dbReference>
<sequence length="700" mass="78655">MFHRVLKSWVLTLLPLGLLFFMQLSTAAQGLPFSLSPNFTHFKPLRLNSTEKQWLSEHGKLRVGIATTDYEPVDITHDRNRYQGISADYLSIVRDKLGVSIEVLGYKKRDQAVSELLSGKIDILASASSFESGVEGLVSSTAYMTDRSVIVGRGSDTDAAHTWGGKKIGFVDGYIDIHTAHAFYPDSEIIITPTLHSAMEALIEGDIDAFIGNEVIIQSFKSVRPYSGLRIIGDSALPDSGFSFATRRADPMLGALIEKALGSLDNAVSHRVLARWTSGLEGSIAHQHLNLLPREREWIKRNPVVTVAGQQFPLYAFKNGNGRWEGLSVDILKRISRMTGLQFVHKEAFSTEHTLDMLQSGEAQMNATLSINHERKAFLNFTYSYGGSPWVFVVRSHDSRLGSLDQLAGMVLVLPARHALEELIRREYPAIELRQVDTYAQARRMVEQGEADATIQSETQAYLYPPGRLKVGRSVDGRWVSDNFSVHAQYPELLGIMNHALEAMPINEIRTLRAKWLGAVGQAPLIESSSYQPVWLSWGIVLLTAAGLMLFLCNRRLKKQVHAGRETEQALYEQLAFQRRFLDGIPSPIFVCDLQGAVITCNQSYEERMSIKLEHIRGQNSIGMNIFPQKLAEQLHCEIMQMIHSRQPYYQKRMIEIKSGPMEIYQWTVPFYSASGRLEGLVGGWFDISEVRKWGPRAAW</sequence>
<dbReference type="InterPro" id="IPR013656">
    <property type="entry name" value="PAS_4"/>
</dbReference>
<dbReference type="InterPro" id="IPR049871">
    <property type="entry name" value="BvgS-like_periplasmic2"/>
</dbReference>
<accession>A0A1H4XFY2</accession>
<dbReference type="RefSeq" id="WP_053070891.1">
    <property type="nucleotide sequence ID" value="NZ_FNRS01000001.1"/>
</dbReference>
<dbReference type="EMBL" id="FNRS01000001">
    <property type="protein sequence ID" value="SED04040.1"/>
    <property type="molecule type" value="Genomic_DNA"/>
</dbReference>
<feature type="domain" description="PAS" evidence="6">
    <location>
        <begin position="574"/>
        <end position="629"/>
    </location>
</feature>
<dbReference type="CDD" id="cd13705">
    <property type="entry name" value="PBP2_BvgS_D1"/>
    <property type="match status" value="1"/>
</dbReference>
<dbReference type="Gene3D" id="3.40.190.10">
    <property type="entry name" value="Periplasmic binding protein-like II"/>
    <property type="match status" value="4"/>
</dbReference>
<evidence type="ECO:0000313" key="7">
    <source>
        <dbReference type="EMBL" id="SED04040.1"/>
    </source>
</evidence>
<keyword evidence="3" id="KW-0547">Nucleotide-binding</keyword>
<gene>
    <name evidence="7" type="ORF">SAMN04490203_3674</name>
</gene>
<keyword evidence="5" id="KW-0472">Membrane</keyword>
<dbReference type="CDD" id="cd13707">
    <property type="entry name" value="PBP2_BvgS_D2"/>
    <property type="match status" value="1"/>
</dbReference>
<comment type="similarity">
    <text evidence="1">Belongs to the bacterial solute-binding protein 3 family.</text>
</comment>
<evidence type="ECO:0000256" key="1">
    <source>
        <dbReference type="ARBA" id="ARBA00010333"/>
    </source>
</evidence>
<dbReference type="SUPFAM" id="SSF55785">
    <property type="entry name" value="PYP-like sensor domain (PAS domain)"/>
    <property type="match status" value="1"/>
</dbReference>
<keyword evidence="8" id="KW-1185">Reference proteome</keyword>
<name>A0A1H4XFY2_PSETA</name>
<dbReference type="PROSITE" id="PS50112">
    <property type="entry name" value="PAS"/>
    <property type="match status" value="1"/>
</dbReference>
<proteinExistence type="inferred from homology"/>
<evidence type="ECO:0000256" key="5">
    <source>
        <dbReference type="SAM" id="Phobius"/>
    </source>
</evidence>
<evidence type="ECO:0000259" key="6">
    <source>
        <dbReference type="PROSITE" id="PS50112"/>
    </source>
</evidence>
<dbReference type="PANTHER" id="PTHR35936">
    <property type="entry name" value="MEMBRANE-BOUND LYTIC MUREIN TRANSGLYCOSYLASE F"/>
    <property type="match status" value="1"/>
</dbReference>
<dbReference type="SUPFAM" id="SSF53850">
    <property type="entry name" value="Periplasmic binding protein-like II"/>
    <property type="match status" value="2"/>
</dbReference>
<keyword evidence="4" id="KW-0808">Transferase</keyword>
<keyword evidence="5" id="KW-0812">Transmembrane</keyword>
<dbReference type="Gene3D" id="3.30.450.20">
    <property type="entry name" value="PAS domain"/>
    <property type="match status" value="1"/>
</dbReference>
<evidence type="ECO:0000256" key="2">
    <source>
        <dbReference type="ARBA" id="ARBA00022729"/>
    </source>
</evidence>
<comment type="caution">
    <text evidence="7">The sequence shown here is derived from an EMBL/GenBank/DDBJ whole genome shotgun (WGS) entry which is preliminary data.</text>
</comment>
<protein>
    <submittedName>
        <fullName evidence="7">PAS domain S-box-containing protein</fullName>
    </submittedName>
</protein>
<keyword evidence="4" id="KW-0418">Kinase</keyword>
<dbReference type="InterPro" id="IPR049870">
    <property type="entry name" value="BvgS-like_periplasmic1"/>
</dbReference>
<reference evidence="7 8" key="1">
    <citation type="submission" date="2016-10" db="EMBL/GenBank/DDBJ databases">
        <authorList>
            <person name="Varghese N."/>
            <person name="Submissions S."/>
        </authorList>
    </citation>
    <scope>NUCLEOTIDE SEQUENCE [LARGE SCALE GENOMIC DNA]</scope>
    <source>
        <strain evidence="7 8">BS3652</strain>
    </source>
</reference>
<keyword evidence="2" id="KW-0732">Signal</keyword>
<dbReference type="SMART" id="SM00062">
    <property type="entry name" value="PBPb"/>
    <property type="match status" value="2"/>
</dbReference>
<evidence type="ECO:0000313" key="8">
    <source>
        <dbReference type="Proteomes" id="UP000183155"/>
    </source>
</evidence>
<keyword evidence="5" id="KW-1133">Transmembrane helix</keyword>
<dbReference type="InterPro" id="IPR001638">
    <property type="entry name" value="Solute-binding_3/MltF_N"/>
</dbReference>
<dbReference type="InterPro" id="IPR000014">
    <property type="entry name" value="PAS"/>
</dbReference>
<evidence type="ECO:0000256" key="3">
    <source>
        <dbReference type="ARBA" id="ARBA00022741"/>
    </source>
</evidence>
<dbReference type="Pfam" id="PF08448">
    <property type="entry name" value="PAS_4"/>
    <property type="match status" value="1"/>
</dbReference>
<organism evidence="7 8">
    <name type="scientific">Pseudomonas taetrolens</name>
    <dbReference type="NCBI Taxonomy" id="47884"/>
    <lineage>
        <taxon>Bacteria</taxon>
        <taxon>Pseudomonadati</taxon>
        <taxon>Pseudomonadota</taxon>
        <taxon>Gammaproteobacteria</taxon>
        <taxon>Pseudomonadales</taxon>
        <taxon>Pseudomonadaceae</taxon>
        <taxon>Pseudomonas</taxon>
    </lineage>
</organism>
<feature type="transmembrane region" description="Helical" evidence="5">
    <location>
        <begin position="535"/>
        <end position="553"/>
    </location>
</feature>
<dbReference type="Proteomes" id="UP000183155">
    <property type="component" value="Unassembled WGS sequence"/>
</dbReference>
<dbReference type="Pfam" id="PF00497">
    <property type="entry name" value="SBP_bac_3"/>
    <property type="match status" value="2"/>
</dbReference>
<dbReference type="InterPro" id="IPR035965">
    <property type="entry name" value="PAS-like_dom_sf"/>
</dbReference>
<evidence type="ECO:0000256" key="4">
    <source>
        <dbReference type="ARBA" id="ARBA00022777"/>
    </source>
</evidence>